<dbReference type="EMBL" id="MU154599">
    <property type="protein sequence ID" value="KAF9492558.1"/>
    <property type="molecule type" value="Genomic_DNA"/>
</dbReference>
<accession>A0A9P5ZQS1</accession>
<dbReference type="OrthoDB" id="2369050at2759"/>
<keyword evidence="2" id="KW-1185">Reference proteome</keyword>
<gene>
    <name evidence="1" type="ORF">BDN71DRAFT_1433125</name>
</gene>
<protein>
    <submittedName>
        <fullName evidence="1">Uncharacterized protein</fullName>
    </submittedName>
</protein>
<dbReference type="Proteomes" id="UP000807025">
    <property type="component" value="Unassembled WGS sequence"/>
</dbReference>
<dbReference type="AlphaFoldDB" id="A0A9P5ZQS1"/>
<evidence type="ECO:0000313" key="2">
    <source>
        <dbReference type="Proteomes" id="UP000807025"/>
    </source>
</evidence>
<sequence>MNAMVKQDCPEHCPVITSECITPEILCHFENAVTTHFRVKNIPEERWVSTVAFNMEDLLVIDWLTIIGSKLLHICLGWLKKDWKHMMHHELFTLEQGLKSFEDFTFKFRLKNALLINTSSQLDEMHTHHQLESHMEKELAMDCAMVKLYLVNDFDKWLEAVTDLDEKRQHQLAIIAKELAHRNDRYPPHASILAVTPTALCVSMTTAVKDVED</sequence>
<name>A0A9P5ZQS1_PLEER</name>
<reference evidence="1" key="1">
    <citation type="submission" date="2020-11" db="EMBL/GenBank/DDBJ databases">
        <authorList>
            <consortium name="DOE Joint Genome Institute"/>
            <person name="Ahrendt S."/>
            <person name="Riley R."/>
            <person name="Andreopoulos W."/>
            <person name="Labutti K."/>
            <person name="Pangilinan J."/>
            <person name="Ruiz-Duenas F.J."/>
            <person name="Barrasa J.M."/>
            <person name="Sanchez-Garcia M."/>
            <person name="Camarero S."/>
            <person name="Miyauchi S."/>
            <person name="Serrano A."/>
            <person name="Linde D."/>
            <person name="Babiker R."/>
            <person name="Drula E."/>
            <person name="Ayuso-Fernandez I."/>
            <person name="Pacheco R."/>
            <person name="Padilla G."/>
            <person name="Ferreira P."/>
            <person name="Barriuso J."/>
            <person name="Kellner H."/>
            <person name="Castanera R."/>
            <person name="Alfaro M."/>
            <person name="Ramirez L."/>
            <person name="Pisabarro A.G."/>
            <person name="Kuo A."/>
            <person name="Tritt A."/>
            <person name="Lipzen A."/>
            <person name="He G."/>
            <person name="Yan M."/>
            <person name="Ng V."/>
            <person name="Cullen D."/>
            <person name="Martin F."/>
            <person name="Rosso M.-N."/>
            <person name="Henrissat B."/>
            <person name="Hibbett D."/>
            <person name="Martinez A.T."/>
            <person name="Grigoriev I.V."/>
        </authorList>
    </citation>
    <scope>NUCLEOTIDE SEQUENCE</scope>
    <source>
        <strain evidence="1">ATCC 90797</strain>
    </source>
</reference>
<comment type="caution">
    <text evidence="1">The sequence shown here is derived from an EMBL/GenBank/DDBJ whole genome shotgun (WGS) entry which is preliminary data.</text>
</comment>
<organism evidence="1 2">
    <name type="scientific">Pleurotus eryngii</name>
    <name type="common">Boletus of the steppes</name>
    <dbReference type="NCBI Taxonomy" id="5323"/>
    <lineage>
        <taxon>Eukaryota</taxon>
        <taxon>Fungi</taxon>
        <taxon>Dikarya</taxon>
        <taxon>Basidiomycota</taxon>
        <taxon>Agaricomycotina</taxon>
        <taxon>Agaricomycetes</taxon>
        <taxon>Agaricomycetidae</taxon>
        <taxon>Agaricales</taxon>
        <taxon>Pleurotineae</taxon>
        <taxon>Pleurotaceae</taxon>
        <taxon>Pleurotus</taxon>
    </lineage>
</organism>
<proteinExistence type="predicted"/>
<evidence type="ECO:0000313" key="1">
    <source>
        <dbReference type="EMBL" id="KAF9492558.1"/>
    </source>
</evidence>